<reference evidence="1 2" key="1">
    <citation type="submission" date="2020-07" db="EMBL/GenBank/DDBJ databases">
        <title>Roseicoccus Jingziensis gen. nov., sp. nov., isolated from coastal seawater.</title>
        <authorList>
            <person name="Feng X."/>
        </authorList>
    </citation>
    <scope>NUCLEOTIDE SEQUENCE [LARGE SCALE GENOMIC DNA]</scope>
    <source>
        <strain evidence="1 2">N1E253</strain>
    </source>
</reference>
<dbReference type="EMBL" id="JACBAZ010000003">
    <property type="protein sequence ID" value="NWK55857.1"/>
    <property type="molecule type" value="Genomic_DNA"/>
</dbReference>
<dbReference type="Proteomes" id="UP000557872">
    <property type="component" value="Unassembled WGS sequence"/>
</dbReference>
<keyword evidence="2" id="KW-1185">Reference proteome</keyword>
<gene>
    <name evidence="1" type="ORF">HW115_09560</name>
</gene>
<organism evidence="1 2">
    <name type="scientific">Oceaniferula marina</name>
    <dbReference type="NCBI Taxonomy" id="2748318"/>
    <lineage>
        <taxon>Bacteria</taxon>
        <taxon>Pseudomonadati</taxon>
        <taxon>Verrucomicrobiota</taxon>
        <taxon>Verrucomicrobiia</taxon>
        <taxon>Verrucomicrobiales</taxon>
        <taxon>Verrucomicrobiaceae</taxon>
        <taxon>Oceaniferula</taxon>
    </lineage>
</organism>
<protein>
    <submittedName>
        <fullName evidence="1">Uncharacterized protein</fullName>
    </submittedName>
</protein>
<evidence type="ECO:0000313" key="1">
    <source>
        <dbReference type="EMBL" id="NWK55857.1"/>
    </source>
</evidence>
<comment type="caution">
    <text evidence="1">The sequence shown here is derived from an EMBL/GenBank/DDBJ whole genome shotgun (WGS) entry which is preliminary data.</text>
</comment>
<name>A0A851GL97_9BACT</name>
<evidence type="ECO:0000313" key="2">
    <source>
        <dbReference type="Proteomes" id="UP000557872"/>
    </source>
</evidence>
<proteinExistence type="predicted"/>
<sequence length="248" mass="26956">MLRAEVITVKSATNTAVAERQGEASQGMLVVSKMVQNNVSDKQTFELTVSGLKLDQKGGKNDSVELTFEVDGHGKNIHTSPPDRDGWLSANGAFLSKPGSQISITFVSIKVHLNGGKSEGAGHFEGFTRVRVSGWGPTRNREGEIIQTEKNLKKKITDKALLNGIQVEYASHKDQWFKLNHVPSITLERLDGVMRLAEYDFSFIAAASRTKLDESLAARGLTSSTHVEPDQKVLLGVGGITLILNDAN</sequence>
<accession>A0A851GL97</accession>
<dbReference type="AlphaFoldDB" id="A0A851GL97"/>